<reference evidence="2" key="1">
    <citation type="submission" date="2018-11" db="EMBL/GenBank/DDBJ databases">
        <title>Chitinophaga lutea sp.nov., isolate from arsenic contaminated soil.</title>
        <authorList>
            <person name="Zong Y."/>
        </authorList>
    </citation>
    <scope>NUCLEOTIDE SEQUENCE [LARGE SCALE GENOMIC DNA]</scope>
    <source>
        <strain evidence="2">YLT18</strain>
    </source>
</reference>
<sequence length="314" mass="36255">MTHKNIAVKTALCLALLGGVLYGCRKVDLQDGYIAETIRYKDKIITLETGRDIMKGDLILDRTTGPITVELVDIHTKDGKPAPEMLQEVDAVEWKEEFTGQEKSLEELEAKKQIVKRPVFEINKSDGRLKFRKESYDMSAGVYMIDVKVTNGAGSRVIKDAVEVNVVKGKDFEYRNDYAWIVCADYDWDNCAPYFDSVNIQIESFKYMGPGSMMTWKFKDPNGNLMDPSKFPEGSKQKGKRLEDFVFAYRKFSDRLEYDCAFPFNAGSSPREFEWWVPGSSFNKEERYDMFSAVFFQIFRPGKWEIVWKVQLLQ</sequence>
<evidence type="ECO:0000313" key="2">
    <source>
        <dbReference type="Proteomes" id="UP000279089"/>
    </source>
</evidence>
<dbReference type="InterPro" id="IPR032173">
    <property type="entry name" value="DUF5007"/>
</dbReference>
<keyword evidence="2" id="KW-1185">Reference proteome</keyword>
<accession>A0A3N4MFC2</accession>
<dbReference type="Proteomes" id="UP000279089">
    <property type="component" value="Unassembled WGS sequence"/>
</dbReference>
<protein>
    <submittedName>
        <fullName evidence="1">DUF5007 domain-containing protein</fullName>
    </submittedName>
</protein>
<name>A0A3N4MFC2_9BACT</name>
<comment type="caution">
    <text evidence="1">The sequence shown here is derived from an EMBL/GenBank/DDBJ whole genome shotgun (WGS) entry which is preliminary data.</text>
</comment>
<evidence type="ECO:0000313" key="1">
    <source>
        <dbReference type="EMBL" id="RPD38349.1"/>
    </source>
</evidence>
<organism evidence="1 2">
    <name type="scientific">Chitinophaga barathri</name>
    <dbReference type="NCBI Taxonomy" id="1647451"/>
    <lineage>
        <taxon>Bacteria</taxon>
        <taxon>Pseudomonadati</taxon>
        <taxon>Bacteroidota</taxon>
        <taxon>Chitinophagia</taxon>
        <taxon>Chitinophagales</taxon>
        <taxon>Chitinophagaceae</taxon>
        <taxon>Chitinophaga</taxon>
    </lineage>
</organism>
<proteinExistence type="predicted"/>
<dbReference type="EMBL" id="RMBX01000016">
    <property type="protein sequence ID" value="RPD38349.1"/>
    <property type="molecule type" value="Genomic_DNA"/>
</dbReference>
<dbReference type="Pfam" id="PF16398">
    <property type="entry name" value="DUF5007"/>
    <property type="match status" value="1"/>
</dbReference>
<dbReference type="AlphaFoldDB" id="A0A3N4MFC2"/>
<dbReference type="RefSeq" id="WP_120519225.1">
    <property type="nucleotide sequence ID" value="NZ_QXZY01000016.1"/>
</dbReference>
<dbReference type="PROSITE" id="PS51257">
    <property type="entry name" value="PROKAR_LIPOPROTEIN"/>
    <property type="match status" value="1"/>
</dbReference>
<gene>
    <name evidence="1" type="ORF">EG028_26035</name>
</gene>
<dbReference type="OrthoDB" id="628330at2"/>